<dbReference type="Gene3D" id="4.10.240.10">
    <property type="entry name" value="Zn(2)-C6 fungal-type DNA-binding domain"/>
    <property type="match status" value="1"/>
</dbReference>
<accession>A0AAW0DZ78</accession>
<evidence type="ECO:0000256" key="4">
    <source>
        <dbReference type="ARBA" id="ARBA00023163"/>
    </source>
</evidence>
<keyword evidence="9" id="KW-1185">Reference proteome</keyword>
<evidence type="ECO:0000256" key="1">
    <source>
        <dbReference type="ARBA" id="ARBA00004123"/>
    </source>
</evidence>
<sequence length="507" mass="55975">MRCDGERPVCRVCRVRPPRSLTPCKYSHAPLSGTASPQLEEVMQAMQNKIQALEHQIEILSGKDPSSVFLSSPYPEVQELDLLDAHTSDNAFATPSPIEDTLEQTGTLIENFLRHFSRSQFFFLNSSHFQQTTLSLPHLLPTGLLSAVALWGNRLFPNSVAVSTYTEEELLSRTVHQVAREIAAIDHAPPQRILYLIQTEVLLSLYYLDCVRLFECNYHCAGATSLALTSGLHRLVASTQPLEPPSTLSAGVSIRVQMGTAWAMEMIDAFWSVVILNNYCVAASETPSSIPCDTPVVTPWPTHMPFTPPIASGNDLVGHSPLTLLARASVQLERVMAFTGRTSNVPQPQEFWSLDSRLETFRGNLPPIGINTRTEPISLTTHALLNFAIIKLHGPHQTTTPVSQTKCLTAASCLALRLTDAHLAEWQMADPILGPLLASVAQFLIDNLAQYYSPQSSADLHTIMSAMQTLARWSRLIHHHLTITQQRYDTASAQQLSLLHGVSVQHS</sequence>
<reference evidence="8 9" key="1">
    <citation type="journal article" date="2024" name="J Genomics">
        <title>Draft genome sequencing and assembly of Favolaschia claudopus CIRM-BRFM 2984 isolated from oak limbs.</title>
        <authorList>
            <person name="Navarro D."/>
            <person name="Drula E."/>
            <person name="Chaduli D."/>
            <person name="Cazenave R."/>
            <person name="Ahrendt S."/>
            <person name="Wang J."/>
            <person name="Lipzen A."/>
            <person name="Daum C."/>
            <person name="Barry K."/>
            <person name="Grigoriev I.V."/>
            <person name="Favel A."/>
            <person name="Rosso M.N."/>
            <person name="Martin F."/>
        </authorList>
    </citation>
    <scope>NUCLEOTIDE SEQUENCE [LARGE SCALE GENOMIC DNA]</scope>
    <source>
        <strain evidence="8 9">CIRM-BRFM 2984</strain>
    </source>
</reference>
<dbReference type="PANTHER" id="PTHR47338:SF29">
    <property type="entry name" value="ZN(2)-C6 FUNGAL-TYPE DOMAIN-CONTAINING PROTEIN"/>
    <property type="match status" value="1"/>
</dbReference>
<name>A0AAW0DZ78_9AGAR</name>
<evidence type="ECO:0000256" key="2">
    <source>
        <dbReference type="ARBA" id="ARBA00022723"/>
    </source>
</evidence>
<evidence type="ECO:0000256" key="3">
    <source>
        <dbReference type="ARBA" id="ARBA00023015"/>
    </source>
</evidence>
<dbReference type="GO" id="GO:0000981">
    <property type="term" value="F:DNA-binding transcription factor activity, RNA polymerase II-specific"/>
    <property type="evidence" value="ECO:0007669"/>
    <property type="project" value="InterPro"/>
</dbReference>
<dbReference type="GO" id="GO:0006351">
    <property type="term" value="P:DNA-templated transcription"/>
    <property type="evidence" value="ECO:0007669"/>
    <property type="project" value="InterPro"/>
</dbReference>
<dbReference type="PANTHER" id="PTHR47338">
    <property type="entry name" value="ZN(II)2CYS6 TRANSCRIPTION FACTOR (EUROFUNG)-RELATED"/>
    <property type="match status" value="1"/>
</dbReference>
<dbReference type="AlphaFoldDB" id="A0AAW0DZ78"/>
<gene>
    <name evidence="8" type="ORF">R3P38DRAFT_2844087</name>
</gene>
<comment type="caution">
    <text evidence="8">The sequence shown here is derived from an EMBL/GenBank/DDBJ whole genome shotgun (WGS) entry which is preliminary data.</text>
</comment>
<dbReference type="GO" id="GO:0008270">
    <property type="term" value="F:zinc ion binding"/>
    <property type="evidence" value="ECO:0007669"/>
    <property type="project" value="InterPro"/>
</dbReference>
<evidence type="ECO:0000313" key="8">
    <source>
        <dbReference type="EMBL" id="KAK7058039.1"/>
    </source>
</evidence>
<keyword evidence="2" id="KW-0479">Metal-binding</keyword>
<organism evidence="8 9">
    <name type="scientific">Favolaschia claudopus</name>
    <dbReference type="NCBI Taxonomy" id="2862362"/>
    <lineage>
        <taxon>Eukaryota</taxon>
        <taxon>Fungi</taxon>
        <taxon>Dikarya</taxon>
        <taxon>Basidiomycota</taxon>
        <taxon>Agaricomycotina</taxon>
        <taxon>Agaricomycetes</taxon>
        <taxon>Agaricomycetidae</taxon>
        <taxon>Agaricales</taxon>
        <taxon>Marasmiineae</taxon>
        <taxon>Mycenaceae</taxon>
        <taxon>Favolaschia</taxon>
    </lineage>
</organism>
<dbReference type="InterPro" id="IPR050815">
    <property type="entry name" value="TF_fung"/>
</dbReference>
<proteinExistence type="predicted"/>
<evidence type="ECO:0000259" key="7">
    <source>
        <dbReference type="Pfam" id="PF04082"/>
    </source>
</evidence>
<comment type="subcellular location">
    <subcellularLocation>
        <location evidence="1">Nucleus</location>
    </subcellularLocation>
</comment>
<keyword evidence="6" id="KW-0175">Coiled coil</keyword>
<dbReference type="Proteomes" id="UP001362999">
    <property type="component" value="Unassembled WGS sequence"/>
</dbReference>
<dbReference type="Pfam" id="PF04082">
    <property type="entry name" value="Fungal_trans"/>
    <property type="match status" value="1"/>
</dbReference>
<feature type="coiled-coil region" evidence="6">
    <location>
        <begin position="36"/>
        <end position="63"/>
    </location>
</feature>
<dbReference type="CDD" id="cd12148">
    <property type="entry name" value="fungal_TF_MHR"/>
    <property type="match status" value="1"/>
</dbReference>
<protein>
    <submittedName>
        <fullName evidence="8">Transcriptional activator protein acu-15</fullName>
    </submittedName>
</protein>
<dbReference type="InterPro" id="IPR007219">
    <property type="entry name" value="XnlR_reg_dom"/>
</dbReference>
<keyword evidence="3" id="KW-0805">Transcription regulation</keyword>
<dbReference type="EMBL" id="JAWWNJ010000004">
    <property type="protein sequence ID" value="KAK7058039.1"/>
    <property type="molecule type" value="Genomic_DNA"/>
</dbReference>
<dbReference type="GO" id="GO:0003677">
    <property type="term" value="F:DNA binding"/>
    <property type="evidence" value="ECO:0007669"/>
    <property type="project" value="InterPro"/>
</dbReference>
<evidence type="ECO:0000313" key="9">
    <source>
        <dbReference type="Proteomes" id="UP001362999"/>
    </source>
</evidence>
<dbReference type="InterPro" id="IPR036864">
    <property type="entry name" value="Zn2-C6_fun-type_DNA-bd_sf"/>
</dbReference>
<keyword evidence="4" id="KW-0804">Transcription</keyword>
<evidence type="ECO:0000256" key="6">
    <source>
        <dbReference type="SAM" id="Coils"/>
    </source>
</evidence>
<keyword evidence="5" id="KW-0539">Nucleus</keyword>
<feature type="domain" description="Xylanolytic transcriptional activator regulatory" evidence="7">
    <location>
        <begin position="110"/>
        <end position="293"/>
    </location>
</feature>
<evidence type="ECO:0000256" key="5">
    <source>
        <dbReference type="ARBA" id="ARBA00023242"/>
    </source>
</evidence>
<dbReference type="GO" id="GO:0005634">
    <property type="term" value="C:nucleus"/>
    <property type="evidence" value="ECO:0007669"/>
    <property type="project" value="UniProtKB-SubCell"/>
</dbReference>